<evidence type="ECO:0000256" key="1">
    <source>
        <dbReference type="SAM" id="MobiDB-lite"/>
    </source>
</evidence>
<sequence>MGRSYSEAYRPEEDRKEQLCGKAHKEPARGRPLARWENKIKKIASPNWAEIAKDRT</sequence>
<gene>
    <name evidence="2" type="primary">jg26386</name>
    <name evidence="2" type="ORF">PAEG_LOCUS588</name>
</gene>
<dbReference type="Proteomes" id="UP000838756">
    <property type="component" value="Unassembled WGS sequence"/>
</dbReference>
<keyword evidence="3" id="KW-1185">Reference proteome</keyword>
<protein>
    <submittedName>
        <fullName evidence="2">Jg26386 protein</fullName>
    </submittedName>
</protein>
<comment type="caution">
    <text evidence="2">The sequence shown here is derived from an EMBL/GenBank/DDBJ whole genome shotgun (WGS) entry which is preliminary data.</text>
</comment>
<evidence type="ECO:0000313" key="2">
    <source>
        <dbReference type="EMBL" id="CAH2207971.1"/>
    </source>
</evidence>
<feature type="region of interest" description="Disordered" evidence="1">
    <location>
        <begin position="1"/>
        <end position="30"/>
    </location>
</feature>
<name>A0A8S4QCF4_9NEOP</name>
<dbReference type="AlphaFoldDB" id="A0A8S4QCF4"/>
<organism evidence="2 3">
    <name type="scientific">Pararge aegeria aegeria</name>
    <dbReference type="NCBI Taxonomy" id="348720"/>
    <lineage>
        <taxon>Eukaryota</taxon>
        <taxon>Metazoa</taxon>
        <taxon>Ecdysozoa</taxon>
        <taxon>Arthropoda</taxon>
        <taxon>Hexapoda</taxon>
        <taxon>Insecta</taxon>
        <taxon>Pterygota</taxon>
        <taxon>Neoptera</taxon>
        <taxon>Endopterygota</taxon>
        <taxon>Lepidoptera</taxon>
        <taxon>Glossata</taxon>
        <taxon>Ditrysia</taxon>
        <taxon>Papilionoidea</taxon>
        <taxon>Nymphalidae</taxon>
        <taxon>Satyrinae</taxon>
        <taxon>Satyrini</taxon>
        <taxon>Parargina</taxon>
        <taxon>Pararge</taxon>
    </lineage>
</organism>
<dbReference type="OrthoDB" id="8193815at2759"/>
<feature type="non-terminal residue" evidence="2">
    <location>
        <position position="56"/>
    </location>
</feature>
<dbReference type="EMBL" id="CAKXAJ010001787">
    <property type="protein sequence ID" value="CAH2207971.1"/>
    <property type="molecule type" value="Genomic_DNA"/>
</dbReference>
<reference evidence="2" key="1">
    <citation type="submission" date="2022-03" db="EMBL/GenBank/DDBJ databases">
        <authorList>
            <person name="Lindestad O."/>
        </authorList>
    </citation>
    <scope>NUCLEOTIDE SEQUENCE</scope>
</reference>
<proteinExistence type="predicted"/>
<evidence type="ECO:0000313" key="3">
    <source>
        <dbReference type="Proteomes" id="UP000838756"/>
    </source>
</evidence>
<feature type="compositionally biased region" description="Basic and acidic residues" evidence="1">
    <location>
        <begin position="9"/>
        <end position="30"/>
    </location>
</feature>
<accession>A0A8S4QCF4</accession>